<dbReference type="InterPro" id="IPR029044">
    <property type="entry name" value="Nucleotide-diphossugar_trans"/>
</dbReference>
<sequence>MTRLRTALITTVRRQHDEVLDQVSGFSLGAEVPEFHVVVALADRTVSQGQLPITSDRWTTLIAGLPTVRQQLPTARGLQLGVERAVEAGAELLVLIDVTCIPGPRFLEQLHDHLATADQEGPTPSGSTPSGPTPAGPTLWAPMVQRLRPAPPEGYEFTRLEEWVRAAERHPVLPLRPELGDAVVDPDQFSSPVLAISTADLESVGGLCPDYVGGLGHDTDLAAAVTDAGGSVRLVPGATAYRQHQDTDEPDEAHLASATTDAQLFRERWGRWPQAPWLTELTEAGLVTLPEEPQPSNRND</sequence>
<keyword evidence="4" id="KW-0808">Transferase</keyword>
<organism evidence="6 7">
    <name type="scientific">Ornithinimicrobium faecis</name>
    <dbReference type="NCBI Taxonomy" id="2934158"/>
    <lineage>
        <taxon>Bacteria</taxon>
        <taxon>Bacillati</taxon>
        <taxon>Actinomycetota</taxon>
        <taxon>Actinomycetes</taxon>
        <taxon>Micrococcales</taxon>
        <taxon>Ornithinimicrobiaceae</taxon>
        <taxon>Ornithinimicrobium</taxon>
    </lineage>
</organism>
<accession>A0ABY4YT74</accession>
<reference evidence="6" key="1">
    <citation type="submission" date="2022-06" db="EMBL/GenBank/DDBJ databases">
        <title>Ornithinimicrobium HY1793.</title>
        <authorList>
            <person name="Huang Y."/>
        </authorList>
    </citation>
    <scope>NUCLEOTIDE SEQUENCE</scope>
    <source>
        <strain evidence="6">HY1793</strain>
    </source>
</reference>
<dbReference type="PANTHER" id="PTHR43179">
    <property type="entry name" value="RHAMNOSYLTRANSFERASE WBBL"/>
    <property type="match status" value="1"/>
</dbReference>
<evidence type="ECO:0000313" key="6">
    <source>
        <dbReference type="EMBL" id="USQ79976.1"/>
    </source>
</evidence>
<dbReference type="SUPFAM" id="SSF53448">
    <property type="entry name" value="Nucleotide-diphospho-sugar transferases"/>
    <property type="match status" value="1"/>
</dbReference>
<dbReference type="Gene3D" id="3.90.550.10">
    <property type="entry name" value="Spore Coat Polysaccharide Biosynthesis Protein SpsA, Chain A"/>
    <property type="match status" value="1"/>
</dbReference>
<protein>
    <recommendedName>
        <fullName evidence="8">Glycosyltransferase family 2 protein</fullName>
    </recommendedName>
</protein>
<evidence type="ECO:0008006" key="8">
    <source>
        <dbReference type="Google" id="ProtNLM"/>
    </source>
</evidence>
<keyword evidence="3" id="KW-0328">Glycosyltransferase</keyword>
<evidence type="ECO:0000256" key="4">
    <source>
        <dbReference type="ARBA" id="ARBA00022679"/>
    </source>
</evidence>
<name>A0ABY4YT74_9MICO</name>
<evidence type="ECO:0000256" key="1">
    <source>
        <dbReference type="ARBA" id="ARBA00004776"/>
    </source>
</evidence>
<dbReference type="EMBL" id="CP099489">
    <property type="protein sequence ID" value="USQ79976.1"/>
    <property type="molecule type" value="Genomic_DNA"/>
</dbReference>
<evidence type="ECO:0000256" key="5">
    <source>
        <dbReference type="SAM" id="MobiDB-lite"/>
    </source>
</evidence>
<feature type="region of interest" description="Disordered" evidence="5">
    <location>
        <begin position="117"/>
        <end position="139"/>
    </location>
</feature>
<feature type="compositionally biased region" description="Low complexity" evidence="5">
    <location>
        <begin position="121"/>
        <end position="130"/>
    </location>
</feature>
<evidence type="ECO:0000256" key="2">
    <source>
        <dbReference type="ARBA" id="ARBA00006739"/>
    </source>
</evidence>
<dbReference type="PANTHER" id="PTHR43179:SF12">
    <property type="entry name" value="GALACTOFURANOSYLTRANSFERASE GLFT2"/>
    <property type="match status" value="1"/>
</dbReference>
<comment type="similarity">
    <text evidence="2">Belongs to the glycosyltransferase 2 family.</text>
</comment>
<proteinExistence type="inferred from homology"/>
<comment type="pathway">
    <text evidence="1">Cell wall biogenesis; cell wall polysaccharide biosynthesis.</text>
</comment>
<dbReference type="Proteomes" id="UP001056455">
    <property type="component" value="Chromosome"/>
</dbReference>
<gene>
    <name evidence="6" type="ORF">NF556_20710</name>
</gene>
<dbReference type="RefSeq" id="WP_252593184.1">
    <property type="nucleotide sequence ID" value="NZ_CP099489.1"/>
</dbReference>
<evidence type="ECO:0000313" key="7">
    <source>
        <dbReference type="Proteomes" id="UP001056455"/>
    </source>
</evidence>
<evidence type="ECO:0000256" key="3">
    <source>
        <dbReference type="ARBA" id="ARBA00022676"/>
    </source>
</evidence>
<keyword evidence="7" id="KW-1185">Reference proteome</keyword>